<evidence type="ECO:0000259" key="6">
    <source>
        <dbReference type="Pfam" id="PF08100"/>
    </source>
</evidence>
<dbReference type="InterPro" id="IPR001077">
    <property type="entry name" value="COMT_C"/>
</dbReference>
<dbReference type="InterPro" id="IPR012967">
    <property type="entry name" value="COMT_dimerisation"/>
</dbReference>
<dbReference type="GO" id="GO:0008171">
    <property type="term" value="F:O-methyltransferase activity"/>
    <property type="evidence" value="ECO:0007669"/>
    <property type="project" value="InterPro"/>
</dbReference>
<dbReference type="SUPFAM" id="SSF46785">
    <property type="entry name" value="Winged helix' DNA-binding domain"/>
    <property type="match status" value="1"/>
</dbReference>
<keyword evidence="1" id="KW-0489">Methyltransferase</keyword>
<dbReference type="Gene3D" id="3.40.50.150">
    <property type="entry name" value="Vaccinia Virus protein VP39"/>
    <property type="match status" value="1"/>
</dbReference>
<dbReference type="AlphaFoldDB" id="A0A1H9LFL2"/>
<dbReference type="Gene3D" id="1.10.10.10">
    <property type="entry name" value="Winged helix-like DNA-binding domain superfamily/Winged helix DNA-binding domain"/>
    <property type="match status" value="1"/>
</dbReference>
<dbReference type="Proteomes" id="UP000199051">
    <property type="component" value="Unassembled WGS sequence"/>
</dbReference>
<keyword evidence="8" id="KW-1185">Reference proteome</keyword>
<dbReference type="Pfam" id="PF08100">
    <property type="entry name" value="Dimerisation"/>
    <property type="match status" value="1"/>
</dbReference>
<accession>A0A1H9LFL2</accession>
<dbReference type="PIRSF" id="PIRSF005739">
    <property type="entry name" value="O-mtase"/>
    <property type="match status" value="1"/>
</dbReference>
<dbReference type="InterPro" id="IPR036390">
    <property type="entry name" value="WH_DNA-bd_sf"/>
</dbReference>
<dbReference type="EMBL" id="FOGI01000001">
    <property type="protein sequence ID" value="SER10158.1"/>
    <property type="molecule type" value="Genomic_DNA"/>
</dbReference>
<evidence type="ECO:0000256" key="2">
    <source>
        <dbReference type="ARBA" id="ARBA00022679"/>
    </source>
</evidence>
<evidence type="ECO:0000256" key="1">
    <source>
        <dbReference type="ARBA" id="ARBA00022603"/>
    </source>
</evidence>
<dbReference type="GO" id="GO:0032259">
    <property type="term" value="P:methylation"/>
    <property type="evidence" value="ECO:0007669"/>
    <property type="project" value="UniProtKB-KW"/>
</dbReference>
<dbReference type="RefSeq" id="WP_092774793.1">
    <property type="nucleotide sequence ID" value="NZ_FOGI01000001.1"/>
</dbReference>
<feature type="domain" description="O-methyltransferase C-terminal" evidence="5">
    <location>
        <begin position="112"/>
        <end position="320"/>
    </location>
</feature>
<dbReference type="InterPro" id="IPR016461">
    <property type="entry name" value="COMT-like"/>
</dbReference>
<dbReference type="GO" id="GO:0046983">
    <property type="term" value="F:protein dimerization activity"/>
    <property type="evidence" value="ECO:0007669"/>
    <property type="project" value="InterPro"/>
</dbReference>
<dbReference type="Pfam" id="PF00891">
    <property type="entry name" value="Methyltransf_2"/>
    <property type="match status" value="1"/>
</dbReference>
<keyword evidence="3" id="KW-0949">S-adenosyl-L-methionine</keyword>
<dbReference type="InterPro" id="IPR029063">
    <property type="entry name" value="SAM-dependent_MTases_sf"/>
</dbReference>
<dbReference type="STRING" id="155974.SAMN04487818_101584"/>
<dbReference type="PANTHER" id="PTHR43712">
    <property type="entry name" value="PUTATIVE (AFU_ORTHOLOGUE AFUA_4G14580)-RELATED"/>
    <property type="match status" value="1"/>
</dbReference>
<dbReference type="PROSITE" id="PS51683">
    <property type="entry name" value="SAM_OMT_II"/>
    <property type="match status" value="1"/>
</dbReference>
<evidence type="ECO:0000256" key="4">
    <source>
        <dbReference type="PIRSR" id="PIRSR005739-1"/>
    </source>
</evidence>
<feature type="active site" description="Proton acceptor" evidence="4">
    <location>
        <position position="249"/>
    </location>
</feature>
<dbReference type="SUPFAM" id="SSF53335">
    <property type="entry name" value="S-adenosyl-L-methionine-dependent methyltransferases"/>
    <property type="match status" value="1"/>
</dbReference>
<dbReference type="InterPro" id="IPR036388">
    <property type="entry name" value="WH-like_DNA-bd_sf"/>
</dbReference>
<dbReference type="PANTHER" id="PTHR43712:SF2">
    <property type="entry name" value="O-METHYLTRANSFERASE CICE"/>
    <property type="match status" value="1"/>
</dbReference>
<proteinExistence type="predicted"/>
<evidence type="ECO:0000313" key="7">
    <source>
        <dbReference type="EMBL" id="SER10158.1"/>
    </source>
</evidence>
<evidence type="ECO:0000259" key="5">
    <source>
        <dbReference type="Pfam" id="PF00891"/>
    </source>
</evidence>
<gene>
    <name evidence="7" type="ORF">SAMN04487818_101584</name>
</gene>
<sequence>MATTDSPSPLPLMALATSFWQFKTLASAYELGLFTLLSGTEGVTAAELAEELGIQERPAEILLTGCAALDLLDKRDGRYRNSALSEEFLVPGKASHLGGLITMFDQRLYAGWDKLTTAVRTNRPTTWDPDKERSLFESADPRMLEVFWEAMHAMSTQTARTLGEHVDLSRYKALLDVGGGSAAFDIELTRVYPQLRANVYELAFVAEIAAHNIKAAGASERVGTIDGDFFTDPAFPGGHDLHLFSMVMHDWDETRNRVLLRKSFEALEPGGSVVLCELLVNDEKTGPLPAAMMSLNKLIETEGRNYTVAEYAAWLTDAGFVDPEVIAFDAVGANGVVIAHKR</sequence>
<reference evidence="8" key="1">
    <citation type="submission" date="2016-10" db="EMBL/GenBank/DDBJ databases">
        <authorList>
            <person name="Varghese N."/>
            <person name="Submissions S."/>
        </authorList>
    </citation>
    <scope>NUCLEOTIDE SEQUENCE [LARGE SCALE GENOMIC DNA]</scope>
    <source>
        <strain evidence="8">DSM 44260</strain>
    </source>
</reference>
<protein>
    <submittedName>
        <fullName evidence="7">Dimerisation domain-containing protein</fullName>
    </submittedName>
</protein>
<organism evidence="7 8">
    <name type="scientific">Actinokineospora terrae</name>
    <dbReference type="NCBI Taxonomy" id="155974"/>
    <lineage>
        <taxon>Bacteria</taxon>
        <taxon>Bacillati</taxon>
        <taxon>Actinomycetota</taxon>
        <taxon>Actinomycetes</taxon>
        <taxon>Pseudonocardiales</taxon>
        <taxon>Pseudonocardiaceae</taxon>
        <taxon>Actinokineospora</taxon>
    </lineage>
</organism>
<feature type="domain" description="O-methyltransferase dimerisation" evidence="6">
    <location>
        <begin position="13"/>
        <end position="90"/>
    </location>
</feature>
<name>A0A1H9LFL2_9PSEU</name>
<evidence type="ECO:0000313" key="8">
    <source>
        <dbReference type="Proteomes" id="UP000199051"/>
    </source>
</evidence>
<keyword evidence="2" id="KW-0808">Transferase</keyword>
<evidence type="ECO:0000256" key="3">
    <source>
        <dbReference type="ARBA" id="ARBA00022691"/>
    </source>
</evidence>